<organism evidence="2 3">
    <name type="scientific">Operophtera brumata</name>
    <name type="common">Winter moth</name>
    <name type="synonym">Phalaena brumata</name>
    <dbReference type="NCBI Taxonomy" id="104452"/>
    <lineage>
        <taxon>Eukaryota</taxon>
        <taxon>Metazoa</taxon>
        <taxon>Ecdysozoa</taxon>
        <taxon>Arthropoda</taxon>
        <taxon>Hexapoda</taxon>
        <taxon>Insecta</taxon>
        <taxon>Pterygota</taxon>
        <taxon>Neoptera</taxon>
        <taxon>Endopterygota</taxon>
        <taxon>Lepidoptera</taxon>
        <taxon>Glossata</taxon>
        <taxon>Ditrysia</taxon>
        <taxon>Geometroidea</taxon>
        <taxon>Geometridae</taxon>
        <taxon>Larentiinae</taxon>
        <taxon>Operophtera</taxon>
    </lineage>
</organism>
<dbReference type="GO" id="GO:0003677">
    <property type="term" value="F:DNA binding"/>
    <property type="evidence" value="ECO:0007669"/>
    <property type="project" value="InterPro"/>
</dbReference>
<dbReference type="Pfam" id="PF01498">
    <property type="entry name" value="HTH_Tnp_Tc3_2"/>
    <property type="match status" value="1"/>
</dbReference>
<proteinExistence type="predicted"/>
<protein>
    <submittedName>
        <fullName evidence="2">Transposable element Tcb2 transposase</fullName>
    </submittedName>
</protein>
<dbReference type="STRING" id="104452.A0A0L7L7J8"/>
<dbReference type="EMBL" id="JTDY01002414">
    <property type="protein sequence ID" value="KOB71458.1"/>
    <property type="molecule type" value="Genomic_DNA"/>
</dbReference>
<evidence type="ECO:0000313" key="3">
    <source>
        <dbReference type="Proteomes" id="UP000037510"/>
    </source>
</evidence>
<name>A0A0L7L7J8_OPEBR</name>
<dbReference type="Proteomes" id="UP000037510">
    <property type="component" value="Unassembled WGS sequence"/>
</dbReference>
<dbReference type="GO" id="GO:0015074">
    <property type="term" value="P:DNA integration"/>
    <property type="evidence" value="ECO:0007669"/>
    <property type="project" value="InterPro"/>
</dbReference>
<dbReference type="InterPro" id="IPR036397">
    <property type="entry name" value="RNaseH_sf"/>
</dbReference>
<sequence length="109" mass="12809">MSDGSCDTATSLQTRRDPICEWTVRRRLAEANLKSYRPANGPKLERHHKVARLRYAFEHTEWGEDEWGRVMFSDESRFKLYNHVKCTNDQENVLHKYISEKGSHTGEVL</sequence>
<keyword evidence="3" id="KW-1185">Reference proteome</keyword>
<reference evidence="2 3" key="1">
    <citation type="journal article" date="2015" name="Genome Biol. Evol.">
        <title>The genome of winter moth (Operophtera brumata) provides a genomic perspective on sexual dimorphism and phenology.</title>
        <authorList>
            <person name="Derks M.F."/>
            <person name="Smit S."/>
            <person name="Salis L."/>
            <person name="Schijlen E."/>
            <person name="Bossers A."/>
            <person name="Mateman C."/>
            <person name="Pijl A.S."/>
            <person name="de Ridder D."/>
            <person name="Groenen M.A."/>
            <person name="Visser M.E."/>
            <person name="Megens H.J."/>
        </authorList>
    </citation>
    <scope>NUCLEOTIDE SEQUENCE [LARGE SCALE GENOMIC DNA]</scope>
    <source>
        <strain evidence="2">WM2013NL</strain>
        <tissue evidence="2">Head and thorax</tissue>
    </source>
</reference>
<feature type="domain" description="Transposase Tc1-like" evidence="1">
    <location>
        <begin position="10"/>
        <end position="60"/>
    </location>
</feature>
<comment type="caution">
    <text evidence="2">The sequence shown here is derived from an EMBL/GenBank/DDBJ whole genome shotgun (WGS) entry which is preliminary data.</text>
</comment>
<accession>A0A0L7L7J8</accession>
<gene>
    <name evidence="2" type="ORF">OBRU01_13718</name>
</gene>
<evidence type="ECO:0000313" key="2">
    <source>
        <dbReference type="EMBL" id="KOB71458.1"/>
    </source>
</evidence>
<evidence type="ECO:0000259" key="1">
    <source>
        <dbReference type="Pfam" id="PF01498"/>
    </source>
</evidence>
<dbReference type="AlphaFoldDB" id="A0A0L7L7J8"/>
<dbReference type="Gene3D" id="3.30.420.10">
    <property type="entry name" value="Ribonuclease H-like superfamily/Ribonuclease H"/>
    <property type="match status" value="1"/>
</dbReference>
<dbReference type="InterPro" id="IPR002492">
    <property type="entry name" value="Transposase_Tc1-like"/>
</dbReference>
<dbReference type="GO" id="GO:0006313">
    <property type="term" value="P:DNA transposition"/>
    <property type="evidence" value="ECO:0007669"/>
    <property type="project" value="InterPro"/>
</dbReference>